<sequence>MSKLSPDCPLGAVSFVQKTGLVSIDWDLVSKCFRTEESCEDYAKFRRSLMDNFSSLALSAIMENEVPFGWYANDELRTLETYYFIASLRSSRHIRDLASELYELERIHCYYAYAKSLSKCDFIKLDSDFEEIFQRLKSENRWPEFSDDVLRALLENHFSILHEVNDNSSVMDVSAGNRLEENRLLEAINKRYAKEFGDTTKNYEELWINKYFVPHMKYKSMVQKNLDQARVLRTEYIPQESHLTTQKRFELKNRALVAKGWIVEKLSQMKGRAGGQYRGPGTGRVPGLLLVFASLTAVGSSAPGRRMSNDGNDGEKVGGRAHSEQCGVDLCPSRRFQSSEANGWRGSTLVTYEAPEKPLFENFSPGLKHSDGPMTLPCSLSRFQNDHKVLSTCEKVMKMGHPYVLRLESVLKDGDLVTVHERLPVTLADHFRGNVEDFLIGHNRDYVYVAPLFQRLMRYFQYVFAFLFYALELILAFKEFHDIGLMLLPSLSCLYVYTGSEGTISLKISLLQCQSYSPNSSSSPDYLTLYCGTIMRTLIKPYVAKVPELEDFIRRAKLGRWWSNTSDLFRHPLFWSSAMHMDFLESLNIHLHQTTRPTPNPLNQQQNPDGLGDLATEMGKAWRVVPKLWPDSPVAAWMKLCTFPVPTRWSDPKYKHLPLYRQARNLIQHHSEAHFYEFSGPWGCRRDLFLHKLNMTHNLTIILFQVFEKILLVKSNNGVQGKDERARSDMVEDPAIESPCLPPGKPVRLKLPVEIVGDVLQVTVECFVGALTAVVGIEADALLLAQDMKNIFGCLSKENDMLSTDDGGSDATGACESIALSDETIPDWAQLLESVIKLPTIVGARMQKCVNDVLEKGPAEWAKKILAHSTIDLRLAVGAYGGSHDAFLEDVREGWRGSTLVTYEASEKPLFENFSPGLKHSDGPMTLPCSLSRFQNDHKVLSTCEKVMKMGHPYVLRLESVLKDGDLVTVHERLPVTLVDHFRGNVEDFLIGHNRDYVYVAPLFQRLMRYFQYVFAFLFYALELILAFKEFHDIGLMLLPSLSCLYVYTGSEGTISLKISLLQCQSYSPNVLSSSPDYLSLYCGTVMRTLIQPYVAEIPELEDFITRANKGRWWSNTSDLFRHPLFWSSAMHMDFLESLNIHLHQTTRPTPNPLNQQQNPDGLGDLATEMGKAWRVVPKLWPDSPVAAWMNLCTFPVPTRWSDPKYKHLPLYRQARNLIQHHSEAHFYECSGSWGCRRDLFIHKLNMTHNLTIILFQVFEKVQSDYENNNLPSVNLLIFLSLKSSLRLELHVACAYMWLCKCCFMRQLDSNFEEIFQRLKSENRWPELSDGLLRVLLELIVIALHLRSMFYCFAIDFLLPSFPNYLMDLSHHPSLWLFDGFVVFSSLYFHVSIPQVLKIHKKHMAVNEAREFIEVNRDENRDDNSGMLNPGNSIAQGWESGR</sequence>
<evidence type="ECO:0000256" key="1">
    <source>
        <dbReference type="SAM" id="MobiDB-lite"/>
    </source>
</evidence>
<organism evidence="3 4">
    <name type="scientific">Rhododendron griersonianum</name>
    <dbReference type="NCBI Taxonomy" id="479676"/>
    <lineage>
        <taxon>Eukaryota</taxon>
        <taxon>Viridiplantae</taxon>
        <taxon>Streptophyta</taxon>
        <taxon>Embryophyta</taxon>
        <taxon>Tracheophyta</taxon>
        <taxon>Spermatophyta</taxon>
        <taxon>Magnoliopsida</taxon>
        <taxon>eudicotyledons</taxon>
        <taxon>Gunneridae</taxon>
        <taxon>Pentapetalae</taxon>
        <taxon>asterids</taxon>
        <taxon>Ericales</taxon>
        <taxon>Ericaceae</taxon>
        <taxon>Ericoideae</taxon>
        <taxon>Rhodoreae</taxon>
        <taxon>Rhododendron</taxon>
    </lineage>
</organism>
<feature type="region of interest" description="Disordered" evidence="1">
    <location>
        <begin position="1421"/>
        <end position="1442"/>
    </location>
</feature>
<protein>
    <submittedName>
        <fullName evidence="3">Uncharacterized protein</fullName>
    </submittedName>
</protein>
<name>A0AAV6IKN0_9ERIC</name>
<keyword evidence="4" id="KW-1185">Reference proteome</keyword>
<dbReference type="EMBL" id="JACTNZ010000010">
    <property type="protein sequence ID" value="KAG5527164.1"/>
    <property type="molecule type" value="Genomic_DNA"/>
</dbReference>
<feature type="compositionally biased region" description="Polar residues" evidence="1">
    <location>
        <begin position="1426"/>
        <end position="1435"/>
    </location>
</feature>
<keyword evidence="2" id="KW-1133">Transmembrane helix</keyword>
<feature type="transmembrane region" description="Helical" evidence="2">
    <location>
        <begin position="1010"/>
        <end position="1028"/>
    </location>
</feature>
<proteinExistence type="predicted"/>
<dbReference type="PANTHER" id="PTHR47162:SF8">
    <property type="entry name" value="METHYL-CPG-BINDING DOMAIN-CONTAINING PROTEIN 9"/>
    <property type="match status" value="1"/>
</dbReference>
<reference evidence="3" key="1">
    <citation type="submission" date="2020-08" db="EMBL/GenBank/DDBJ databases">
        <title>Plant Genome Project.</title>
        <authorList>
            <person name="Zhang R.-G."/>
        </authorList>
    </citation>
    <scope>NUCLEOTIDE SEQUENCE</scope>
    <source>
        <strain evidence="3">WSP0</strain>
        <tissue evidence="3">Leaf</tissue>
    </source>
</reference>
<evidence type="ECO:0000256" key="2">
    <source>
        <dbReference type="SAM" id="Phobius"/>
    </source>
</evidence>
<evidence type="ECO:0000313" key="3">
    <source>
        <dbReference type="EMBL" id="KAG5527164.1"/>
    </source>
</evidence>
<evidence type="ECO:0000313" key="4">
    <source>
        <dbReference type="Proteomes" id="UP000823749"/>
    </source>
</evidence>
<accession>A0AAV6IKN0</accession>
<comment type="caution">
    <text evidence="3">The sequence shown here is derived from an EMBL/GenBank/DDBJ whole genome shotgun (WGS) entry which is preliminary data.</text>
</comment>
<feature type="region of interest" description="Disordered" evidence="1">
    <location>
        <begin position="301"/>
        <end position="321"/>
    </location>
</feature>
<feature type="transmembrane region" description="Helical" evidence="2">
    <location>
        <begin position="1374"/>
        <end position="1393"/>
    </location>
</feature>
<keyword evidence="2" id="KW-0812">Transmembrane</keyword>
<gene>
    <name evidence="3" type="ORF">RHGRI_028172</name>
</gene>
<feature type="transmembrane region" description="Helical" evidence="2">
    <location>
        <begin position="1335"/>
        <end position="1362"/>
    </location>
</feature>
<dbReference type="PANTHER" id="PTHR47162">
    <property type="entry name" value="OS02G0192300 PROTEIN"/>
    <property type="match status" value="1"/>
</dbReference>
<dbReference type="Proteomes" id="UP000823749">
    <property type="component" value="Chromosome 10"/>
</dbReference>
<keyword evidence="2" id="KW-0472">Membrane</keyword>